<evidence type="ECO:0000259" key="6">
    <source>
        <dbReference type="Pfam" id="PF00593"/>
    </source>
</evidence>
<evidence type="ECO:0000256" key="4">
    <source>
        <dbReference type="RuleBase" id="RU003357"/>
    </source>
</evidence>
<dbReference type="SUPFAM" id="SSF56935">
    <property type="entry name" value="Porins"/>
    <property type="match status" value="1"/>
</dbReference>
<dbReference type="RefSeq" id="WP_188643672.1">
    <property type="nucleotide sequence ID" value="NZ_BMKL01000001.1"/>
</dbReference>
<gene>
    <name evidence="8" type="ORF">GCM10011515_04820</name>
</gene>
<keyword evidence="3" id="KW-0998">Cell outer membrane</keyword>
<dbReference type="EMBL" id="BMKL01000001">
    <property type="protein sequence ID" value="GGD88216.1"/>
    <property type="molecule type" value="Genomic_DNA"/>
</dbReference>
<reference evidence="9" key="1">
    <citation type="journal article" date="2019" name="Int. J. Syst. Evol. Microbiol.">
        <title>The Global Catalogue of Microorganisms (GCM) 10K type strain sequencing project: providing services to taxonomists for standard genome sequencing and annotation.</title>
        <authorList>
            <consortium name="The Broad Institute Genomics Platform"/>
            <consortium name="The Broad Institute Genome Sequencing Center for Infectious Disease"/>
            <person name="Wu L."/>
            <person name="Ma J."/>
        </authorList>
    </citation>
    <scope>NUCLEOTIDE SEQUENCE [LARGE SCALE GENOMIC DNA]</scope>
    <source>
        <strain evidence="9">CGMCC 1.15959</strain>
    </source>
</reference>
<comment type="subcellular location">
    <subcellularLocation>
        <location evidence="1 4">Cell outer membrane</location>
    </subcellularLocation>
</comment>
<comment type="caution">
    <text evidence="8">The sequence shown here is derived from an EMBL/GenBank/DDBJ whole genome shotgun (WGS) entry which is preliminary data.</text>
</comment>
<organism evidence="8 9">
    <name type="scientific">Tsuneonella deserti</name>
    <dbReference type="NCBI Taxonomy" id="2035528"/>
    <lineage>
        <taxon>Bacteria</taxon>
        <taxon>Pseudomonadati</taxon>
        <taxon>Pseudomonadota</taxon>
        <taxon>Alphaproteobacteria</taxon>
        <taxon>Sphingomonadales</taxon>
        <taxon>Erythrobacteraceae</taxon>
        <taxon>Tsuneonella</taxon>
    </lineage>
</organism>
<proteinExistence type="inferred from homology"/>
<evidence type="ECO:0000256" key="2">
    <source>
        <dbReference type="ARBA" id="ARBA00023136"/>
    </source>
</evidence>
<dbReference type="PANTHER" id="PTHR47234:SF2">
    <property type="entry name" value="TONB-DEPENDENT RECEPTOR"/>
    <property type="match status" value="1"/>
</dbReference>
<feature type="domain" description="TonB-dependent receptor-like beta-barrel" evidence="6">
    <location>
        <begin position="447"/>
        <end position="1037"/>
    </location>
</feature>
<comment type="similarity">
    <text evidence="4">Belongs to the TonB-dependent receptor family.</text>
</comment>
<evidence type="ECO:0000256" key="1">
    <source>
        <dbReference type="ARBA" id="ARBA00004442"/>
    </source>
</evidence>
<dbReference type="Pfam" id="PF07715">
    <property type="entry name" value="Plug"/>
    <property type="match status" value="1"/>
</dbReference>
<evidence type="ECO:0000256" key="3">
    <source>
        <dbReference type="ARBA" id="ARBA00023237"/>
    </source>
</evidence>
<dbReference type="Proteomes" id="UP000619041">
    <property type="component" value="Unassembled WGS sequence"/>
</dbReference>
<keyword evidence="4" id="KW-0798">TonB box</keyword>
<dbReference type="InterPro" id="IPR036942">
    <property type="entry name" value="Beta-barrel_TonB_sf"/>
</dbReference>
<keyword evidence="8" id="KW-0675">Receptor</keyword>
<dbReference type="InterPro" id="IPR037066">
    <property type="entry name" value="Plug_dom_sf"/>
</dbReference>
<protein>
    <submittedName>
        <fullName evidence="8">TonB-dependent receptor</fullName>
    </submittedName>
</protein>
<dbReference type="Pfam" id="PF00593">
    <property type="entry name" value="TonB_dep_Rec_b-barrel"/>
    <property type="match status" value="1"/>
</dbReference>
<keyword evidence="9" id="KW-1185">Reference proteome</keyword>
<feature type="domain" description="TonB-dependent receptor plug" evidence="7">
    <location>
        <begin position="78"/>
        <end position="198"/>
    </location>
</feature>
<keyword evidence="5" id="KW-0732">Signal</keyword>
<name>A0ABQ1RZI2_9SPHN</name>
<sequence>MTRLSTLRGKSGLLAGAGIAALSLVAFAAPAYAQDAAVAASDCVDADADGVCDDAAAPVSDDQGIVVTGSRIQSVTPYNSPDPISIVSPEIARKEGKLDLAAALQSSPVAAGSTQITSAISSNFVTDGGPGAQTIDLRGLGANRTLVLLNGRRAGPAGTRGGVSSFDLNVLPLSIIKDIQILKTGASSIYGSDAVAGVVNILTKDRADGLSLDMNVSVPFDSGGEQYRVSASWGKTFSRGHFLVAGDYSHTNELNRGDRSYLACPEAYIFDESGNRSDLIDPRTGQPHCEDLRWGHIWTYNLIDNLQLDGPGGPDTGIQTSPNGRTVLLQYQYPNGPGGGALGIPAYGAPSYGVAPTFDPVTGEQLTYGYGDFGAPAGWFPTGYNAASMAVQNAYHPFVEEQTIIPETDLYTAYAEGSYEISDAVELFGEFLYNRRETYQNGWRQFWNFGYTGDLYSTGAGNYWNYWGGGFQGTNYISPTAITNHADSSQKVDYYRAVGGLRGDFGGTSKWHYELYGQYSKSIGRYRDERILQDAYDAGYFQTASCVGTTLPVSGKQCMDLPWADPYFLRGELTPQQVDYLFDWEEGKTVYTQKTVEATLSGELFQLPGGPLGVAVGATAREDKINDTPGEITLAGNAWGSSSGGVTAGKSVTTEVFGELNIPLLADRPFFENLTFSAAGRLTNVKSTRASDGVSYSDNGNFTYKLGFNWALTDWIRFRGSYGTSFRAPALFEQFLANQTSFPSQRIDPCINWAAGLQQGTTSQRIADNCAADGIPGNYAGGGITATAYSQGGLGLLKSETSKAKVIGAVLTPDFGFLGDTQFNLAVDYFDIRVKGEISQLGPGTILFGCYDSEDFANEPLCDLFTRGQNATAIYQINEIFDQYVNIASQRNTGVDVSANLRHNFGSLGRLSLSADMTWQTKDSFQLLPTSVPTSSNGEAGSPRWVGDFRATWAFDSGFSIFYGLNVIGGTSDQEDFEDRYGGPCLDSFNTAETPPLPIYGTYCPDLKTPTTFYHNASVTQEIADGRFEITAGVNNIFNTRPPRVSVLNGEQINMLGPVVAASQYPFVGRRAFINVSAKF</sequence>
<dbReference type="PANTHER" id="PTHR47234">
    <property type="match status" value="1"/>
</dbReference>
<evidence type="ECO:0000256" key="5">
    <source>
        <dbReference type="SAM" id="SignalP"/>
    </source>
</evidence>
<dbReference type="Gene3D" id="2.40.170.20">
    <property type="entry name" value="TonB-dependent receptor, beta-barrel domain"/>
    <property type="match status" value="1"/>
</dbReference>
<dbReference type="Gene3D" id="2.170.130.10">
    <property type="entry name" value="TonB-dependent receptor, plug domain"/>
    <property type="match status" value="1"/>
</dbReference>
<dbReference type="InterPro" id="IPR000531">
    <property type="entry name" value="Beta-barrel_TonB"/>
</dbReference>
<evidence type="ECO:0000313" key="9">
    <source>
        <dbReference type="Proteomes" id="UP000619041"/>
    </source>
</evidence>
<evidence type="ECO:0000313" key="8">
    <source>
        <dbReference type="EMBL" id="GGD88216.1"/>
    </source>
</evidence>
<dbReference type="InterPro" id="IPR012910">
    <property type="entry name" value="Plug_dom"/>
</dbReference>
<accession>A0ABQ1RZI2</accession>
<evidence type="ECO:0000259" key="7">
    <source>
        <dbReference type="Pfam" id="PF07715"/>
    </source>
</evidence>
<feature type="signal peptide" evidence="5">
    <location>
        <begin position="1"/>
        <end position="28"/>
    </location>
</feature>
<keyword evidence="2 4" id="KW-0472">Membrane</keyword>
<feature type="chain" id="PRO_5046143500" evidence="5">
    <location>
        <begin position="29"/>
        <end position="1080"/>
    </location>
</feature>